<gene>
    <name evidence="2" type="ORF">MNOR_LOCUS21224</name>
</gene>
<proteinExistence type="predicted"/>
<keyword evidence="1" id="KW-0732">Signal</keyword>
<feature type="non-terminal residue" evidence="2">
    <location>
        <position position="166"/>
    </location>
</feature>
<keyword evidence="3" id="KW-1185">Reference proteome</keyword>
<sequence>MKLILVIVFAAIALFTVDAQSHFGDEPDVAQQQPEKGSLWSYLEARSLWNESGLRGSKCRAHISCIVLGGSCVTNPKKCSGRLVPGGCRGDTCQCCVPEPVNQCVVNDSDNSELYYKVNSAETSVIDKINEGNVNVTRALDKKVDNLEEHLHSIEDQLDYIIEHLR</sequence>
<comment type="caution">
    <text evidence="2">The sequence shown here is derived from an EMBL/GenBank/DDBJ whole genome shotgun (WGS) entry which is preliminary data.</text>
</comment>
<evidence type="ECO:0000313" key="2">
    <source>
        <dbReference type="EMBL" id="CAL4117567.1"/>
    </source>
</evidence>
<protein>
    <submittedName>
        <fullName evidence="2">Uncharacterized protein</fullName>
    </submittedName>
</protein>
<evidence type="ECO:0000313" key="3">
    <source>
        <dbReference type="Proteomes" id="UP001497623"/>
    </source>
</evidence>
<dbReference type="AlphaFoldDB" id="A0AAV2R8K3"/>
<dbReference type="Proteomes" id="UP001497623">
    <property type="component" value="Unassembled WGS sequence"/>
</dbReference>
<accession>A0AAV2R8K3</accession>
<feature type="signal peptide" evidence="1">
    <location>
        <begin position="1"/>
        <end position="19"/>
    </location>
</feature>
<reference evidence="2 3" key="1">
    <citation type="submission" date="2024-05" db="EMBL/GenBank/DDBJ databases">
        <authorList>
            <person name="Wallberg A."/>
        </authorList>
    </citation>
    <scope>NUCLEOTIDE SEQUENCE [LARGE SCALE GENOMIC DNA]</scope>
</reference>
<name>A0AAV2R8K3_MEGNR</name>
<dbReference type="EMBL" id="CAXKWB010016966">
    <property type="protein sequence ID" value="CAL4117567.1"/>
    <property type="molecule type" value="Genomic_DNA"/>
</dbReference>
<feature type="chain" id="PRO_5043943212" evidence="1">
    <location>
        <begin position="20"/>
        <end position="166"/>
    </location>
</feature>
<organism evidence="2 3">
    <name type="scientific">Meganyctiphanes norvegica</name>
    <name type="common">Northern krill</name>
    <name type="synonym">Thysanopoda norvegica</name>
    <dbReference type="NCBI Taxonomy" id="48144"/>
    <lineage>
        <taxon>Eukaryota</taxon>
        <taxon>Metazoa</taxon>
        <taxon>Ecdysozoa</taxon>
        <taxon>Arthropoda</taxon>
        <taxon>Crustacea</taxon>
        <taxon>Multicrustacea</taxon>
        <taxon>Malacostraca</taxon>
        <taxon>Eumalacostraca</taxon>
        <taxon>Eucarida</taxon>
        <taxon>Euphausiacea</taxon>
        <taxon>Euphausiidae</taxon>
        <taxon>Meganyctiphanes</taxon>
    </lineage>
</organism>
<evidence type="ECO:0000256" key="1">
    <source>
        <dbReference type="SAM" id="SignalP"/>
    </source>
</evidence>